<keyword evidence="4 6" id="KW-1133">Transmembrane helix</keyword>
<evidence type="ECO:0000256" key="3">
    <source>
        <dbReference type="ARBA" id="ARBA00022692"/>
    </source>
</evidence>
<dbReference type="InterPro" id="IPR032816">
    <property type="entry name" value="VTT_dom"/>
</dbReference>
<keyword evidence="5 6" id="KW-0472">Membrane</keyword>
<evidence type="ECO:0000256" key="4">
    <source>
        <dbReference type="ARBA" id="ARBA00022989"/>
    </source>
</evidence>
<dbReference type="GO" id="GO:0005886">
    <property type="term" value="C:plasma membrane"/>
    <property type="evidence" value="ECO:0007669"/>
    <property type="project" value="UniProtKB-SubCell"/>
</dbReference>
<dbReference type="KEGG" id="hsf:HLASA_1721"/>
<evidence type="ECO:0000259" key="7">
    <source>
        <dbReference type="Pfam" id="PF09335"/>
    </source>
</evidence>
<feature type="transmembrane region" description="Helical" evidence="6">
    <location>
        <begin position="73"/>
        <end position="94"/>
    </location>
</feature>
<evidence type="ECO:0000313" key="8">
    <source>
        <dbReference type="EMBL" id="AKH98209.1"/>
    </source>
</evidence>
<evidence type="ECO:0000256" key="5">
    <source>
        <dbReference type="ARBA" id="ARBA00023136"/>
    </source>
</evidence>
<reference evidence="8 11" key="1">
    <citation type="journal article" date="2015" name="ISME J.">
        <title>Elemental sulfur and acetate can support life of a novel strictly anaerobic haloarchaeon.</title>
        <authorList>
            <person name="Sorokin D.Y."/>
            <person name="Kublanov I.V."/>
            <person name="Gavrilov S.N."/>
            <person name="Rojo D."/>
            <person name="Roman P."/>
            <person name="Golyshin P.N."/>
            <person name="Slepak V.Z."/>
            <person name="Smedile F."/>
            <person name="Ferrer M."/>
            <person name="Messina E."/>
            <person name="La Cono V."/>
            <person name="Yakimov M.M."/>
        </authorList>
    </citation>
    <scope>NUCLEOTIDE SEQUENCE [LARGE SCALE GENOMIC DNA]</scope>
    <source>
        <strain evidence="8 11">HSR2</strain>
    </source>
</reference>
<dbReference type="STRING" id="1604004.HLASA_1721"/>
<evidence type="ECO:0000313" key="11">
    <source>
        <dbReference type="Proteomes" id="UP000069906"/>
    </source>
</evidence>
<evidence type="ECO:0000313" key="9">
    <source>
        <dbReference type="EMBL" id="ALG82603.1"/>
    </source>
</evidence>
<organism evidence="8 11">
    <name type="scientific">Halanaeroarchaeum sulfurireducens</name>
    <dbReference type="NCBI Taxonomy" id="1604004"/>
    <lineage>
        <taxon>Archaea</taxon>
        <taxon>Methanobacteriati</taxon>
        <taxon>Methanobacteriota</taxon>
        <taxon>Stenosarchaea group</taxon>
        <taxon>Halobacteria</taxon>
        <taxon>Halobacteriales</taxon>
        <taxon>Halobacteriaceae</taxon>
        <taxon>Halanaeroarchaeum</taxon>
    </lineage>
</organism>
<reference evidence="9 10" key="3">
    <citation type="journal article" date="2016" name="Stand. Genomic Sci.">
        <title>Complete genome sequence of 'Halanaeroarchaeum sulfurireducens' M27-SA2, a sulfur-reducing and acetate-oxidizing haloarchaeon from the deep-sea hypersaline anoxic lake Medee.</title>
        <authorList>
            <person name="Messina E."/>
            <person name="Sorokin D.Y."/>
            <person name="Kublanov I.V."/>
            <person name="Toshchakov S."/>
            <person name="Lopatina A."/>
            <person name="Arcadi E."/>
            <person name="Smedile F."/>
            <person name="La Spada G."/>
            <person name="La Cono V."/>
            <person name="Yakimov M.M."/>
        </authorList>
    </citation>
    <scope>NUCLEOTIDE SEQUENCE [LARGE SCALE GENOMIC DNA]</scope>
    <source>
        <strain evidence="9 10">M27-SA2</strain>
    </source>
</reference>
<dbReference type="Pfam" id="PF09335">
    <property type="entry name" value="VTT_dom"/>
    <property type="match status" value="1"/>
</dbReference>
<name>A0A0F7PFB0_9EURY</name>
<accession>A0A0F7PFB0</accession>
<comment type="subcellular location">
    <subcellularLocation>
        <location evidence="1">Cell membrane</location>
        <topology evidence="1">Multi-pass membrane protein</topology>
    </subcellularLocation>
</comment>
<dbReference type="PANTHER" id="PTHR12677">
    <property type="entry name" value="GOLGI APPARATUS MEMBRANE PROTEIN TVP38-RELATED"/>
    <property type="match status" value="1"/>
</dbReference>
<feature type="transmembrane region" description="Helical" evidence="6">
    <location>
        <begin position="185"/>
        <end position="208"/>
    </location>
</feature>
<dbReference type="HOGENOM" id="CLU_104922_0_0_2"/>
<dbReference type="Proteomes" id="UP000060390">
    <property type="component" value="Chromosome"/>
</dbReference>
<reference evidence="10" key="2">
    <citation type="submission" date="2015-05" db="EMBL/GenBank/DDBJ databases">
        <title>Complete genome sequence of Halanaeroarchaeum sulfurireducens type strain M27-SA2, a sulfate-reducer haloarchaeon from marine anoxic lake Medee.</title>
        <authorList>
            <person name="Messina E."/>
            <person name="Kublanov I.V."/>
            <person name="Toshchakov S."/>
            <person name="Arcadi E."/>
            <person name="La Spada G."/>
            <person name="La Cono V."/>
            <person name="Yakimov M.M."/>
        </authorList>
    </citation>
    <scope>NUCLEOTIDE SEQUENCE [LARGE SCALE GENOMIC DNA]</scope>
    <source>
        <strain evidence="10">M27-SA2</strain>
    </source>
</reference>
<dbReference type="GeneID" id="26011055"/>
<feature type="domain" description="VTT" evidence="7">
    <location>
        <begin position="58"/>
        <end position="172"/>
    </location>
</feature>
<gene>
    <name evidence="9" type="ORF">HLASA_1721</name>
    <name evidence="8" type="ORF">HLASF_1735</name>
</gene>
<dbReference type="PATRIC" id="fig|1604004.4.peg.1813"/>
<dbReference type="PANTHER" id="PTHR12677:SF59">
    <property type="entry name" value="GOLGI APPARATUS MEMBRANE PROTEIN TVP38-RELATED"/>
    <property type="match status" value="1"/>
</dbReference>
<evidence type="ECO:0000256" key="1">
    <source>
        <dbReference type="ARBA" id="ARBA00004651"/>
    </source>
</evidence>
<dbReference type="KEGG" id="hsu:HLASF_1735"/>
<dbReference type="Proteomes" id="UP000069906">
    <property type="component" value="Chromosome"/>
</dbReference>
<evidence type="ECO:0000256" key="6">
    <source>
        <dbReference type="SAM" id="Phobius"/>
    </source>
</evidence>
<dbReference type="RefSeq" id="WP_050048886.1">
    <property type="nucleotide sequence ID" value="NZ_CP008874.1"/>
</dbReference>
<feature type="transmembrane region" description="Helical" evidence="6">
    <location>
        <begin position="42"/>
        <end position="66"/>
    </location>
</feature>
<dbReference type="EMBL" id="CP011564">
    <property type="protein sequence ID" value="ALG82603.1"/>
    <property type="molecule type" value="Genomic_DNA"/>
</dbReference>
<protein>
    <recommendedName>
        <fullName evidence="7">VTT domain-containing protein</fullName>
    </recommendedName>
</protein>
<dbReference type="EMBL" id="CP008874">
    <property type="protein sequence ID" value="AKH98209.1"/>
    <property type="molecule type" value="Genomic_DNA"/>
</dbReference>
<keyword evidence="11" id="KW-1185">Reference proteome</keyword>
<evidence type="ECO:0000313" key="10">
    <source>
        <dbReference type="Proteomes" id="UP000060390"/>
    </source>
</evidence>
<evidence type="ECO:0000256" key="2">
    <source>
        <dbReference type="ARBA" id="ARBA00022475"/>
    </source>
</evidence>
<keyword evidence="2" id="KW-1003">Cell membrane</keyword>
<keyword evidence="3 6" id="KW-0812">Transmembrane</keyword>
<proteinExistence type="predicted"/>
<dbReference type="AlphaFoldDB" id="A0A0F7PFB0"/>
<sequence length="212" mass="21847">MRISRRDAGLGVLVLAILAVAATIRPATVGPALRECVTGPWFPLVLLGLYGVRPFLGWPIVVLSALVGFRYGVIVGVPVALVGAAATSLVPYAAGRLANDASGLVGRFSDGSHRYFRRAGGLRGLIAARLAPLPAEPVSAAAGAGGVATPSFVFGTVVGELPWTVAAVSVGHSMTVFAVADVRSAWWLVLLGLVGAAALLFGPLYRLLRGRR</sequence>
<dbReference type="InterPro" id="IPR015414">
    <property type="entry name" value="TMEM64"/>
</dbReference>
<dbReference type="OrthoDB" id="293407at2157"/>